<organism evidence="1 2">
    <name type="scientific">Chlamydia caviae (strain ATCC VR-813 / DSM 19441 / 03DC25 / GPIC)</name>
    <name type="common">Chlamydophila caviae</name>
    <dbReference type="NCBI Taxonomy" id="227941"/>
    <lineage>
        <taxon>Bacteria</taxon>
        <taxon>Pseudomonadati</taxon>
        <taxon>Chlamydiota</taxon>
        <taxon>Chlamydiia</taxon>
        <taxon>Chlamydiales</taxon>
        <taxon>Chlamydiaceae</taxon>
        <taxon>Chlamydia/Chlamydophila group</taxon>
        <taxon>Chlamydia</taxon>
    </lineage>
</organism>
<accession>Q821U5</accession>
<keyword evidence="2" id="KW-1185">Reference proteome</keyword>
<reference evidence="1 2" key="1">
    <citation type="journal article" date="2003" name="Nucleic Acids Res.">
        <title>Genome sequence of Chlamydophila caviae (Chlamydia psittaci GPIC): examining the role of niche-specific genes in the evolution of the Chlamydiaceae.</title>
        <authorList>
            <person name="Read T.D."/>
            <person name="Myers G.S.A."/>
            <person name="Brunham R.C."/>
            <person name="Nelson W.C."/>
            <person name="Paulsen I.T."/>
            <person name="Heidelberg J.F."/>
            <person name="Holtzapple E.K."/>
            <person name="Khouri H.M."/>
            <person name="Federova N.B."/>
            <person name="Carty H.A."/>
            <person name="Umayam L.A."/>
            <person name="Haft D.H."/>
            <person name="Peterson J.D."/>
            <person name="Beanan M.J."/>
            <person name="White O."/>
            <person name="Salzberg S.L."/>
            <person name="Hsia R.-C."/>
            <person name="McClarty G."/>
            <person name="Rank R.G."/>
            <person name="Bavoil P.M."/>
            <person name="Fraser C.M."/>
        </authorList>
    </citation>
    <scope>NUCLEOTIDE SEQUENCE [LARGE SCALE GENOMIC DNA]</scope>
    <source>
        <strain evidence="2">ATCC VR-813 / DSM 19441 / 03DC25 / GPIC</strain>
    </source>
</reference>
<dbReference type="KEGG" id="cca:CCA_00840"/>
<dbReference type="HOGENOM" id="CLU_3150911_0_0_0"/>
<sequence length="48" mass="5464">MLGIQLLTFFLNPFAYFLFFKECVAFENANHDAKNSMLSEESGIKSSL</sequence>
<gene>
    <name evidence="1" type="ordered locus">CCA_00840</name>
</gene>
<evidence type="ECO:0000313" key="2">
    <source>
        <dbReference type="Proteomes" id="UP000002193"/>
    </source>
</evidence>
<protein>
    <submittedName>
        <fullName evidence="1">Uncharacterized protein</fullName>
    </submittedName>
</protein>
<dbReference type="Proteomes" id="UP000002193">
    <property type="component" value="Chromosome"/>
</dbReference>
<dbReference type="EMBL" id="AE015925">
    <property type="protein sequence ID" value="AAP05581.1"/>
    <property type="molecule type" value="Genomic_DNA"/>
</dbReference>
<dbReference type="AlphaFoldDB" id="Q821U5"/>
<evidence type="ECO:0000313" key="1">
    <source>
        <dbReference type="EMBL" id="AAP05581.1"/>
    </source>
</evidence>
<name>Q821U5_CHLCV</name>
<proteinExistence type="predicted"/>